<evidence type="ECO:0000313" key="9">
    <source>
        <dbReference type="Proteomes" id="UP001285441"/>
    </source>
</evidence>
<evidence type="ECO:0000256" key="1">
    <source>
        <dbReference type="ARBA" id="ARBA00004127"/>
    </source>
</evidence>
<reference evidence="8" key="1">
    <citation type="journal article" date="2023" name="Mol. Phylogenet. Evol.">
        <title>Genome-scale phylogeny and comparative genomics of the fungal order Sordariales.</title>
        <authorList>
            <person name="Hensen N."/>
            <person name="Bonometti L."/>
            <person name="Westerberg I."/>
            <person name="Brannstrom I.O."/>
            <person name="Guillou S."/>
            <person name="Cros-Aarteil S."/>
            <person name="Calhoun S."/>
            <person name="Haridas S."/>
            <person name="Kuo A."/>
            <person name="Mondo S."/>
            <person name="Pangilinan J."/>
            <person name="Riley R."/>
            <person name="LaButti K."/>
            <person name="Andreopoulos B."/>
            <person name="Lipzen A."/>
            <person name="Chen C."/>
            <person name="Yan M."/>
            <person name="Daum C."/>
            <person name="Ng V."/>
            <person name="Clum A."/>
            <person name="Steindorff A."/>
            <person name="Ohm R.A."/>
            <person name="Martin F."/>
            <person name="Silar P."/>
            <person name="Natvig D.O."/>
            <person name="Lalanne C."/>
            <person name="Gautier V."/>
            <person name="Ament-Velasquez S.L."/>
            <person name="Kruys A."/>
            <person name="Hutchinson M.I."/>
            <person name="Powell A.J."/>
            <person name="Barry K."/>
            <person name="Miller A.N."/>
            <person name="Grigoriev I.V."/>
            <person name="Debuchy R."/>
            <person name="Gladieux P."/>
            <person name="Hiltunen Thoren M."/>
            <person name="Johannesson H."/>
        </authorList>
    </citation>
    <scope>NUCLEOTIDE SEQUENCE</scope>
    <source>
        <strain evidence="8">CBS 232.78</strain>
    </source>
</reference>
<reference evidence="8" key="2">
    <citation type="submission" date="2023-06" db="EMBL/GenBank/DDBJ databases">
        <authorList>
            <consortium name="Lawrence Berkeley National Laboratory"/>
            <person name="Haridas S."/>
            <person name="Hensen N."/>
            <person name="Bonometti L."/>
            <person name="Westerberg I."/>
            <person name="Brannstrom I.O."/>
            <person name="Guillou S."/>
            <person name="Cros-Aarteil S."/>
            <person name="Calhoun S."/>
            <person name="Kuo A."/>
            <person name="Mondo S."/>
            <person name="Pangilinan J."/>
            <person name="Riley R."/>
            <person name="LaButti K."/>
            <person name="Andreopoulos B."/>
            <person name="Lipzen A."/>
            <person name="Chen C."/>
            <person name="Yanf M."/>
            <person name="Daum C."/>
            <person name="Ng V."/>
            <person name="Clum A."/>
            <person name="Steindorff A."/>
            <person name="Ohm R."/>
            <person name="Martin F."/>
            <person name="Silar P."/>
            <person name="Natvig D."/>
            <person name="Lalanne C."/>
            <person name="Gautier V."/>
            <person name="Ament-velasquez S.L."/>
            <person name="Kruys A."/>
            <person name="Hutchinson M.I."/>
            <person name="Powell A.J."/>
            <person name="Barry K."/>
            <person name="Miller A.N."/>
            <person name="Grigoriev I.V."/>
            <person name="Debuchy R."/>
            <person name="Gladieux P."/>
            <person name="Thoren M.H."/>
            <person name="Johannesson H."/>
        </authorList>
    </citation>
    <scope>NUCLEOTIDE SEQUENCE</scope>
    <source>
        <strain evidence="8">CBS 232.78</strain>
    </source>
</reference>
<keyword evidence="3 7" id="KW-0812">Transmembrane</keyword>
<protein>
    <submittedName>
        <fullName evidence="8">VIT family-domain-containing protein</fullName>
    </submittedName>
</protein>
<comment type="subcellular location">
    <subcellularLocation>
        <location evidence="1">Endomembrane system</location>
        <topology evidence="1">Multi-pass membrane protein</topology>
    </subcellularLocation>
</comment>
<evidence type="ECO:0000256" key="5">
    <source>
        <dbReference type="ARBA" id="ARBA00023136"/>
    </source>
</evidence>
<name>A0AAE0N245_9PEZI</name>
<dbReference type="AlphaFoldDB" id="A0AAE0N245"/>
<evidence type="ECO:0000256" key="4">
    <source>
        <dbReference type="ARBA" id="ARBA00022989"/>
    </source>
</evidence>
<dbReference type="GO" id="GO:0030026">
    <property type="term" value="P:intracellular manganese ion homeostasis"/>
    <property type="evidence" value="ECO:0007669"/>
    <property type="project" value="InterPro"/>
</dbReference>
<dbReference type="GO" id="GO:0012505">
    <property type="term" value="C:endomembrane system"/>
    <property type="evidence" value="ECO:0007669"/>
    <property type="project" value="UniProtKB-SubCell"/>
</dbReference>
<keyword evidence="4 7" id="KW-1133">Transmembrane helix</keyword>
<dbReference type="Proteomes" id="UP001285441">
    <property type="component" value="Unassembled WGS sequence"/>
</dbReference>
<evidence type="ECO:0000256" key="7">
    <source>
        <dbReference type="SAM" id="Phobius"/>
    </source>
</evidence>
<feature type="transmembrane region" description="Helical" evidence="7">
    <location>
        <begin position="247"/>
        <end position="272"/>
    </location>
</feature>
<dbReference type="InterPro" id="IPR008217">
    <property type="entry name" value="Ccc1_fam"/>
</dbReference>
<gene>
    <name evidence="8" type="ORF">B0H63DRAFT_442633</name>
</gene>
<feature type="region of interest" description="Disordered" evidence="6">
    <location>
        <begin position="133"/>
        <end position="179"/>
    </location>
</feature>
<feature type="transmembrane region" description="Helical" evidence="7">
    <location>
        <begin position="328"/>
        <end position="348"/>
    </location>
</feature>
<comment type="similarity">
    <text evidence="2">Belongs to the CCC1 family.</text>
</comment>
<sequence length="352" mass="37933">MDGSWSYLNRFAKSGEEDVLPVYASVPNPASPSRNSQSSTSTIVQTDTSIHNDISEKDTLSPTPRHRVLLPSLKRFLADFTLGFADGLTVPFALTAGLSSLGQTSTVIYAGMAEICAGSISMGVGGYLAARGDGAGSDEPTVARDSSNSDDDNARHGSEESAPLQRDEEDLNEKARSHRVSQFELESDNLRDVMVQYLDPLRLPPHLVDAVWSHVCQQGDAAGELSSTLSRHPAELPAEEEHTTMTAILSGLSVSVGYLLGGSLPLFPYFFVTSVGDGLMWSFIVCVVALFVFGFTKHYVLSGERTRHTTVANGQDWRRIRGSTWEGFQMVVLGSLAAIAAVLCVRLFDGAL</sequence>
<keyword evidence="5 7" id="KW-0472">Membrane</keyword>
<comment type="caution">
    <text evidence="8">The sequence shown here is derived from an EMBL/GenBank/DDBJ whole genome shotgun (WGS) entry which is preliminary data.</text>
</comment>
<proteinExistence type="inferred from homology"/>
<accession>A0AAE0N245</accession>
<evidence type="ECO:0000256" key="6">
    <source>
        <dbReference type="SAM" id="MobiDB-lite"/>
    </source>
</evidence>
<dbReference type="EMBL" id="JAULSW010000011">
    <property type="protein sequence ID" value="KAK3367917.1"/>
    <property type="molecule type" value="Genomic_DNA"/>
</dbReference>
<evidence type="ECO:0000256" key="2">
    <source>
        <dbReference type="ARBA" id="ARBA00007049"/>
    </source>
</evidence>
<dbReference type="Pfam" id="PF01988">
    <property type="entry name" value="VIT1"/>
    <property type="match status" value="2"/>
</dbReference>
<dbReference type="PANTHER" id="PTHR31851">
    <property type="entry name" value="FE(2+)/MN(2+) TRANSPORTER PCL1"/>
    <property type="match status" value="1"/>
</dbReference>
<organism evidence="8 9">
    <name type="scientific">Podospora didyma</name>
    <dbReference type="NCBI Taxonomy" id="330526"/>
    <lineage>
        <taxon>Eukaryota</taxon>
        <taxon>Fungi</taxon>
        <taxon>Dikarya</taxon>
        <taxon>Ascomycota</taxon>
        <taxon>Pezizomycotina</taxon>
        <taxon>Sordariomycetes</taxon>
        <taxon>Sordariomycetidae</taxon>
        <taxon>Sordariales</taxon>
        <taxon>Podosporaceae</taxon>
        <taxon>Podospora</taxon>
    </lineage>
</organism>
<dbReference type="GO" id="GO:0005384">
    <property type="term" value="F:manganese ion transmembrane transporter activity"/>
    <property type="evidence" value="ECO:0007669"/>
    <property type="project" value="InterPro"/>
</dbReference>
<evidence type="ECO:0000313" key="8">
    <source>
        <dbReference type="EMBL" id="KAK3367917.1"/>
    </source>
</evidence>
<feature type="transmembrane region" description="Helical" evidence="7">
    <location>
        <begin position="278"/>
        <end position="296"/>
    </location>
</feature>
<keyword evidence="9" id="KW-1185">Reference proteome</keyword>
<evidence type="ECO:0000256" key="3">
    <source>
        <dbReference type="ARBA" id="ARBA00022692"/>
    </source>
</evidence>